<dbReference type="OrthoDB" id="663247at2"/>
<dbReference type="GO" id="GO:0016987">
    <property type="term" value="F:sigma factor activity"/>
    <property type="evidence" value="ECO:0007669"/>
    <property type="project" value="UniProtKB-KW"/>
</dbReference>
<dbReference type="InterPro" id="IPR013324">
    <property type="entry name" value="RNA_pol_sigma_r3/r4-like"/>
</dbReference>
<dbReference type="AlphaFoldDB" id="A0A0E9N3V6"/>
<dbReference type="Gene3D" id="1.10.1740.10">
    <property type="match status" value="1"/>
</dbReference>
<name>A0A0E9N3V6_9BACT</name>
<evidence type="ECO:0000313" key="7">
    <source>
        <dbReference type="EMBL" id="GAO44045.1"/>
    </source>
</evidence>
<dbReference type="InterPro" id="IPR036388">
    <property type="entry name" value="WH-like_DNA-bd_sf"/>
</dbReference>
<dbReference type="PANTHER" id="PTHR43133:SF46">
    <property type="entry name" value="RNA POLYMERASE SIGMA-70 FACTOR ECF SUBFAMILY"/>
    <property type="match status" value="1"/>
</dbReference>
<evidence type="ECO:0000256" key="3">
    <source>
        <dbReference type="ARBA" id="ARBA00023082"/>
    </source>
</evidence>
<keyword evidence="8" id="KW-1185">Reference proteome</keyword>
<dbReference type="EMBL" id="BBWV01000003">
    <property type="protein sequence ID" value="GAO44045.1"/>
    <property type="molecule type" value="Genomic_DNA"/>
</dbReference>
<evidence type="ECO:0000256" key="1">
    <source>
        <dbReference type="ARBA" id="ARBA00010641"/>
    </source>
</evidence>
<evidence type="ECO:0000259" key="6">
    <source>
        <dbReference type="Pfam" id="PF08281"/>
    </source>
</evidence>
<evidence type="ECO:0000256" key="2">
    <source>
        <dbReference type="ARBA" id="ARBA00023015"/>
    </source>
</evidence>
<evidence type="ECO:0000259" key="5">
    <source>
        <dbReference type="Pfam" id="PF04542"/>
    </source>
</evidence>
<keyword evidence="2" id="KW-0805">Transcription regulation</keyword>
<dbReference type="Gene3D" id="1.10.10.10">
    <property type="entry name" value="Winged helix-like DNA-binding domain superfamily/Winged helix DNA-binding domain"/>
    <property type="match status" value="1"/>
</dbReference>
<gene>
    <name evidence="7" type="ORF">FPE01S_03_00850</name>
</gene>
<dbReference type="Pfam" id="PF08281">
    <property type="entry name" value="Sigma70_r4_2"/>
    <property type="match status" value="1"/>
</dbReference>
<dbReference type="InterPro" id="IPR039425">
    <property type="entry name" value="RNA_pol_sigma-70-like"/>
</dbReference>
<dbReference type="STRING" id="1220578.FPE01S_03_00850"/>
<reference evidence="7 8" key="1">
    <citation type="submission" date="2015-04" db="EMBL/GenBank/DDBJ databases">
        <title>Whole genome shotgun sequence of Flavihumibacter petaseus NBRC 106054.</title>
        <authorList>
            <person name="Miyazawa S."/>
            <person name="Hosoyama A."/>
            <person name="Hashimoto M."/>
            <person name="Noguchi M."/>
            <person name="Tsuchikane K."/>
            <person name="Ohji S."/>
            <person name="Yamazoe A."/>
            <person name="Ichikawa N."/>
            <person name="Kimura A."/>
            <person name="Fujita N."/>
        </authorList>
    </citation>
    <scope>NUCLEOTIDE SEQUENCE [LARGE SCALE GENOMIC DNA]</scope>
    <source>
        <strain evidence="7 8">NBRC 106054</strain>
    </source>
</reference>
<dbReference type="SUPFAM" id="SSF88659">
    <property type="entry name" value="Sigma3 and sigma4 domains of RNA polymerase sigma factors"/>
    <property type="match status" value="1"/>
</dbReference>
<dbReference type="RefSeq" id="WP_052955890.1">
    <property type="nucleotide sequence ID" value="NZ_BBWV01000003.1"/>
</dbReference>
<dbReference type="InterPro" id="IPR013249">
    <property type="entry name" value="RNA_pol_sigma70_r4_t2"/>
</dbReference>
<feature type="domain" description="RNA polymerase sigma factor 70 region 4 type 2" evidence="6">
    <location>
        <begin position="119"/>
        <end position="165"/>
    </location>
</feature>
<organism evidence="7 8">
    <name type="scientific">Flavihumibacter petaseus NBRC 106054</name>
    <dbReference type="NCBI Taxonomy" id="1220578"/>
    <lineage>
        <taxon>Bacteria</taxon>
        <taxon>Pseudomonadati</taxon>
        <taxon>Bacteroidota</taxon>
        <taxon>Chitinophagia</taxon>
        <taxon>Chitinophagales</taxon>
        <taxon>Chitinophagaceae</taxon>
        <taxon>Flavihumibacter</taxon>
    </lineage>
</organism>
<dbReference type="Proteomes" id="UP000033121">
    <property type="component" value="Unassembled WGS sequence"/>
</dbReference>
<dbReference type="InterPro" id="IPR013325">
    <property type="entry name" value="RNA_pol_sigma_r2"/>
</dbReference>
<keyword evidence="3" id="KW-0731">Sigma factor</keyword>
<dbReference type="GO" id="GO:0006352">
    <property type="term" value="P:DNA-templated transcription initiation"/>
    <property type="evidence" value="ECO:0007669"/>
    <property type="project" value="InterPro"/>
</dbReference>
<accession>A0A0E9N3V6</accession>
<dbReference type="SUPFAM" id="SSF88946">
    <property type="entry name" value="Sigma2 domain of RNA polymerase sigma factors"/>
    <property type="match status" value="1"/>
</dbReference>
<comment type="caution">
    <text evidence="7">The sequence shown here is derived from an EMBL/GenBank/DDBJ whole genome shotgun (WGS) entry which is preliminary data.</text>
</comment>
<evidence type="ECO:0000313" key="8">
    <source>
        <dbReference type="Proteomes" id="UP000033121"/>
    </source>
</evidence>
<keyword evidence="4" id="KW-0804">Transcription</keyword>
<protein>
    <submittedName>
        <fullName evidence="7">Putative RNA polymerase ECF-type sigma factor</fullName>
    </submittedName>
</protein>
<dbReference type="NCBIfam" id="TIGR02937">
    <property type="entry name" value="sigma70-ECF"/>
    <property type="match status" value="1"/>
</dbReference>
<dbReference type="GO" id="GO:0003677">
    <property type="term" value="F:DNA binding"/>
    <property type="evidence" value="ECO:0007669"/>
    <property type="project" value="InterPro"/>
</dbReference>
<comment type="similarity">
    <text evidence="1">Belongs to the sigma-70 factor family. ECF subfamily.</text>
</comment>
<dbReference type="PANTHER" id="PTHR43133">
    <property type="entry name" value="RNA POLYMERASE ECF-TYPE SIGMA FACTO"/>
    <property type="match status" value="1"/>
</dbReference>
<dbReference type="InterPro" id="IPR014284">
    <property type="entry name" value="RNA_pol_sigma-70_dom"/>
</dbReference>
<sequence>MKHSNVIAVRNGSHEAYFQVFNDYHARLYQYIHKFTGSAWLAEEAVQLTFIKLWEKRESLSEEYSMSTQLFRMSKCIVIDLLRKEKLRQTQELQDIFAMENSISDRLVQKDELVHTLSVIRNLPHQSRRVFELSRIENLSHKEISHMLSISPKTIENHITKAVKFIRQSLSIFF</sequence>
<feature type="domain" description="RNA polymerase sigma-70 region 2" evidence="5">
    <location>
        <begin position="21"/>
        <end position="86"/>
    </location>
</feature>
<dbReference type="InterPro" id="IPR007627">
    <property type="entry name" value="RNA_pol_sigma70_r2"/>
</dbReference>
<evidence type="ECO:0000256" key="4">
    <source>
        <dbReference type="ARBA" id="ARBA00023163"/>
    </source>
</evidence>
<proteinExistence type="inferred from homology"/>
<dbReference type="Pfam" id="PF04542">
    <property type="entry name" value="Sigma70_r2"/>
    <property type="match status" value="1"/>
</dbReference>